<keyword evidence="12" id="KW-1185">Reference proteome</keyword>
<protein>
    <recommendedName>
        <fullName evidence="3">F-box only protein 9</fullName>
    </recommendedName>
</protein>
<feature type="compositionally biased region" description="Acidic residues" evidence="8">
    <location>
        <begin position="145"/>
        <end position="159"/>
    </location>
</feature>
<keyword evidence="4" id="KW-0963">Cytoplasm</keyword>
<feature type="domain" description="F-box protein Hrt3/FBXO9 C-terminal" evidence="10">
    <location>
        <begin position="260"/>
        <end position="367"/>
    </location>
</feature>
<dbReference type="CDD" id="cd22089">
    <property type="entry name" value="F-box_FBXO9"/>
    <property type="match status" value="1"/>
</dbReference>
<dbReference type="InterPro" id="IPR036047">
    <property type="entry name" value="F-box-like_dom_sf"/>
</dbReference>
<dbReference type="GO" id="GO:0019005">
    <property type="term" value="C:SCF ubiquitin ligase complex"/>
    <property type="evidence" value="ECO:0007669"/>
    <property type="project" value="TreeGrafter"/>
</dbReference>
<evidence type="ECO:0000256" key="6">
    <source>
        <dbReference type="ARBA" id="ARBA00022803"/>
    </source>
</evidence>
<dbReference type="SUPFAM" id="SSF81383">
    <property type="entry name" value="F-box domain"/>
    <property type="match status" value="1"/>
</dbReference>
<dbReference type="EMBL" id="VTPC01090033">
    <property type="protein sequence ID" value="KAF2885110.1"/>
    <property type="molecule type" value="Genomic_DNA"/>
</dbReference>
<dbReference type="PANTHER" id="PTHR12874:SF29">
    <property type="entry name" value="F-BOX ONLY PROTEIN 9"/>
    <property type="match status" value="1"/>
</dbReference>
<comment type="subcellular location">
    <subcellularLocation>
        <location evidence="1">Cytoplasm</location>
    </subcellularLocation>
</comment>
<keyword evidence="6 7" id="KW-0802">TPR repeat</keyword>
<dbReference type="UniPathway" id="UPA00143"/>
<dbReference type="GO" id="GO:0031146">
    <property type="term" value="P:SCF-dependent proteasomal ubiquitin-dependent protein catabolic process"/>
    <property type="evidence" value="ECO:0007669"/>
    <property type="project" value="TreeGrafter"/>
</dbReference>
<dbReference type="Proteomes" id="UP000801492">
    <property type="component" value="Unassembled WGS sequence"/>
</dbReference>
<gene>
    <name evidence="11" type="ORF">ILUMI_21044</name>
</gene>
<dbReference type="Pfam" id="PF19270">
    <property type="entry name" value="FBO_C"/>
    <property type="match status" value="1"/>
</dbReference>
<accession>A0A8K0CCW5</accession>
<evidence type="ECO:0000256" key="3">
    <source>
        <dbReference type="ARBA" id="ARBA00019775"/>
    </source>
</evidence>
<evidence type="ECO:0000313" key="12">
    <source>
        <dbReference type="Proteomes" id="UP000801492"/>
    </source>
</evidence>
<keyword evidence="5" id="KW-0833">Ubl conjugation pathway</keyword>
<dbReference type="AlphaFoldDB" id="A0A8K0CCW5"/>
<feature type="repeat" description="TPR" evidence="7">
    <location>
        <begin position="81"/>
        <end position="114"/>
    </location>
</feature>
<feature type="region of interest" description="Disordered" evidence="8">
    <location>
        <begin position="1"/>
        <end position="38"/>
    </location>
</feature>
<dbReference type="InterPro" id="IPR019734">
    <property type="entry name" value="TPR_rpt"/>
</dbReference>
<evidence type="ECO:0000256" key="4">
    <source>
        <dbReference type="ARBA" id="ARBA00022490"/>
    </source>
</evidence>
<organism evidence="11 12">
    <name type="scientific">Ignelater luminosus</name>
    <name type="common">Cucubano</name>
    <name type="synonym">Pyrophorus luminosus</name>
    <dbReference type="NCBI Taxonomy" id="2038154"/>
    <lineage>
        <taxon>Eukaryota</taxon>
        <taxon>Metazoa</taxon>
        <taxon>Ecdysozoa</taxon>
        <taxon>Arthropoda</taxon>
        <taxon>Hexapoda</taxon>
        <taxon>Insecta</taxon>
        <taxon>Pterygota</taxon>
        <taxon>Neoptera</taxon>
        <taxon>Endopterygota</taxon>
        <taxon>Coleoptera</taxon>
        <taxon>Polyphaga</taxon>
        <taxon>Elateriformia</taxon>
        <taxon>Elateroidea</taxon>
        <taxon>Elateridae</taxon>
        <taxon>Agrypninae</taxon>
        <taxon>Pyrophorini</taxon>
        <taxon>Ignelater</taxon>
    </lineage>
</organism>
<dbReference type="InterPro" id="IPR045464">
    <property type="entry name" value="Hrt3/FBXO9_C"/>
</dbReference>
<dbReference type="FunFam" id="1.20.1280.50:FF:000012">
    <property type="entry name" value="F-box only protein 9"/>
    <property type="match status" value="1"/>
</dbReference>
<dbReference type="PROSITE" id="PS50005">
    <property type="entry name" value="TPR"/>
    <property type="match status" value="1"/>
</dbReference>
<evidence type="ECO:0000313" key="11">
    <source>
        <dbReference type="EMBL" id="KAF2885110.1"/>
    </source>
</evidence>
<dbReference type="OrthoDB" id="2117972at2759"/>
<dbReference type="GO" id="GO:0005737">
    <property type="term" value="C:cytoplasm"/>
    <property type="evidence" value="ECO:0007669"/>
    <property type="project" value="UniProtKB-SubCell"/>
</dbReference>
<feature type="region of interest" description="Disordered" evidence="8">
    <location>
        <begin position="127"/>
        <end position="159"/>
    </location>
</feature>
<dbReference type="PANTHER" id="PTHR12874">
    <property type="entry name" value="F-BOX ONLY PROTEIN 48-RELATED"/>
    <property type="match status" value="1"/>
</dbReference>
<dbReference type="InterPro" id="IPR001810">
    <property type="entry name" value="F-box_dom"/>
</dbReference>
<dbReference type="Pfam" id="PF12937">
    <property type="entry name" value="F-box-like"/>
    <property type="match status" value="1"/>
</dbReference>
<sequence>MNTEGGKSGEGGTAGGSTAESSEEEQEESSSSSPSQKQIVEDILDNFREKWKQELQISKQLQKIPVKNENSIKEDDTENTAKVLFLNGVELERNGQLYEAIQYYRRAVQLVPDIEFRLDNKIKNKTKEYQGSEENVDGVDNTSENNEDDNDISDSDSFEDEDEIKEGGLLLHIQRKLNKNHRICTPKNEQKSTHISALPMEIILYMLRWVVSSDLDVRSLEMCSRTCRGFYVCCHDSEIWRLICARTWGLSLGNVPNGFNSWRQMYVNRARLRFNGCYISKTTYIRHGENSFQDQFYRPWHIVTYYRYLRFFPEGLVLMLTTADEPAQCVGLLKYRTTRSPAILSGQYILKDDKVTLVVHRHETSKSNPIYKRNRKREFQDNSQQRFHLEMQIQNYKNQKHIQLVWTGYSVHTRNRNGTESTCGFEIVGNRFPPLWFSRVKSYTAESCSPLQ</sequence>
<name>A0A8K0CCW5_IGNLU</name>
<evidence type="ECO:0000256" key="2">
    <source>
        <dbReference type="ARBA" id="ARBA00004906"/>
    </source>
</evidence>
<evidence type="ECO:0000256" key="7">
    <source>
        <dbReference type="PROSITE-ProRule" id="PRU00339"/>
    </source>
</evidence>
<dbReference type="SUPFAM" id="SSF116846">
    <property type="entry name" value="MIT domain"/>
    <property type="match status" value="1"/>
</dbReference>
<dbReference type="Gene3D" id="1.20.1280.50">
    <property type="match status" value="1"/>
</dbReference>
<evidence type="ECO:0000256" key="1">
    <source>
        <dbReference type="ARBA" id="ARBA00004496"/>
    </source>
</evidence>
<dbReference type="GO" id="GO:0016567">
    <property type="term" value="P:protein ubiquitination"/>
    <property type="evidence" value="ECO:0007669"/>
    <property type="project" value="UniProtKB-UniPathway"/>
</dbReference>
<proteinExistence type="predicted"/>
<feature type="domain" description="F-box" evidence="9">
    <location>
        <begin position="195"/>
        <end position="245"/>
    </location>
</feature>
<feature type="compositionally biased region" description="Gly residues" evidence="8">
    <location>
        <begin position="1"/>
        <end position="15"/>
    </location>
</feature>
<evidence type="ECO:0000259" key="9">
    <source>
        <dbReference type="Pfam" id="PF12937"/>
    </source>
</evidence>
<dbReference type="SMART" id="SM00028">
    <property type="entry name" value="TPR"/>
    <property type="match status" value="1"/>
</dbReference>
<evidence type="ECO:0000256" key="5">
    <source>
        <dbReference type="ARBA" id="ARBA00022786"/>
    </source>
</evidence>
<dbReference type="InterPro" id="IPR036181">
    <property type="entry name" value="MIT_dom_sf"/>
</dbReference>
<reference evidence="11" key="1">
    <citation type="submission" date="2019-08" db="EMBL/GenBank/DDBJ databases">
        <title>The genome of the North American firefly Photinus pyralis.</title>
        <authorList>
            <consortium name="Photinus pyralis genome working group"/>
            <person name="Fallon T.R."/>
            <person name="Sander Lower S.E."/>
            <person name="Weng J.-K."/>
        </authorList>
    </citation>
    <scope>NUCLEOTIDE SEQUENCE</scope>
    <source>
        <strain evidence="11">TRF0915ILg1</strain>
        <tissue evidence="11">Whole body</tissue>
    </source>
</reference>
<comment type="caution">
    <text evidence="11">The sequence shown here is derived from an EMBL/GenBank/DDBJ whole genome shotgun (WGS) entry which is preliminary data.</text>
</comment>
<comment type="pathway">
    <text evidence="2">Protein modification; protein ubiquitination.</text>
</comment>
<evidence type="ECO:0000256" key="8">
    <source>
        <dbReference type="SAM" id="MobiDB-lite"/>
    </source>
</evidence>
<evidence type="ECO:0000259" key="10">
    <source>
        <dbReference type="Pfam" id="PF19270"/>
    </source>
</evidence>